<dbReference type="Gene3D" id="3.40.630.30">
    <property type="match status" value="1"/>
</dbReference>
<evidence type="ECO:0000313" key="4">
    <source>
        <dbReference type="EMBL" id="MBY5632220.1"/>
    </source>
</evidence>
<dbReference type="RefSeq" id="WP_222056301.1">
    <property type="nucleotide sequence ID" value="NZ_JAAXDY010000013.1"/>
</dbReference>
<dbReference type="Proteomes" id="UP000825699">
    <property type="component" value="Unassembled WGS sequence"/>
</dbReference>
<keyword evidence="2" id="KW-0012">Acyltransferase</keyword>
<evidence type="ECO:0000313" key="5">
    <source>
        <dbReference type="Proteomes" id="UP000825699"/>
    </source>
</evidence>
<keyword evidence="1" id="KW-0808">Transferase</keyword>
<name>A0AAJ1ADT4_RHILE</name>
<dbReference type="InterPro" id="IPR050832">
    <property type="entry name" value="Bact_Acetyltransf"/>
</dbReference>
<evidence type="ECO:0000256" key="2">
    <source>
        <dbReference type="ARBA" id="ARBA00023315"/>
    </source>
</evidence>
<sequence>MEFVRAHPEYDGIVVAHYLAIWESYGTAPDHLRSHPEEIVREFLKVGRADYKLASFIAFDGEAAAGSVSCRLNTKAYPTVLKPEHSTEGYIWSVFTKDAYRGHGVARKLVTMAVDHLQAIGCTSVVLHSSEAGKPLYTGMGFELATEMRLKFDKMSNISPPHPA</sequence>
<dbReference type="InterPro" id="IPR000182">
    <property type="entry name" value="GNAT_dom"/>
</dbReference>
<comment type="caution">
    <text evidence="4">The sequence shown here is derived from an EMBL/GenBank/DDBJ whole genome shotgun (WGS) entry which is preliminary data.</text>
</comment>
<accession>A0AAJ1ADT4</accession>
<dbReference type="PANTHER" id="PTHR43877">
    <property type="entry name" value="AMINOALKYLPHOSPHONATE N-ACETYLTRANSFERASE-RELATED-RELATED"/>
    <property type="match status" value="1"/>
</dbReference>
<dbReference type="SUPFAM" id="SSF55729">
    <property type="entry name" value="Acyl-CoA N-acyltransferases (Nat)"/>
    <property type="match status" value="1"/>
</dbReference>
<dbReference type="EMBL" id="JAAXEP010000019">
    <property type="protein sequence ID" value="MBY5632220.1"/>
    <property type="molecule type" value="Genomic_DNA"/>
</dbReference>
<protein>
    <submittedName>
        <fullName evidence="4">GNAT family N-acetyltransferase</fullName>
    </submittedName>
</protein>
<dbReference type="InterPro" id="IPR016181">
    <property type="entry name" value="Acyl_CoA_acyltransferase"/>
</dbReference>
<dbReference type="AlphaFoldDB" id="A0AAJ1ADT4"/>
<dbReference type="GO" id="GO:0016747">
    <property type="term" value="F:acyltransferase activity, transferring groups other than amino-acyl groups"/>
    <property type="evidence" value="ECO:0007669"/>
    <property type="project" value="InterPro"/>
</dbReference>
<reference evidence="4" key="1">
    <citation type="submission" date="2020-04" db="EMBL/GenBank/DDBJ databases">
        <title>Global-level population genomics supports evidence of horizontal gene transfer on evolution of Rhizobia in Lentils.</title>
        <authorList>
            <person name="Gai Y."/>
            <person name="Cook D."/>
            <person name="Riely B."/>
        </authorList>
    </citation>
    <scope>NUCLEOTIDE SEQUENCE</scope>
    <source>
        <strain evidence="4">Derici101B</strain>
    </source>
</reference>
<dbReference type="PROSITE" id="PS51186">
    <property type="entry name" value="GNAT"/>
    <property type="match status" value="1"/>
</dbReference>
<proteinExistence type="predicted"/>
<feature type="domain" description="N-acetyltransferase" evidence="3">
    <location>
        <begin position="1"/>
        <end position="164"/>
    </location>
</feature>
<gene>
    <name evidence="4" type="ORF">HFO42_29625</name>
</gene>
<dbReference type="CDD" id="cd04301">
    <property type="entry name" value="NAT_SF"/>
    <property type="match status" value="1"/>
</dbReference>
<organism evidence="4 5">
    <name type="scientific">Rhizobium leguminosarum</name>
    <dbReference type="NCBI Taxonomy" id="384"/>
    <lineage>
        <taxon>Bacteria</taxon>
        <taxon>Pseudomonadati</taxon>
        <taxon>Pseudomonadota</taxon>
        <taxon>Alphaproteobacteria</taxon>
        <taxon>Hyphomicrobiales</taxon>
        <taxon>Rhizobiaceae</taxon>
        <taxon>Rhizobium/Agrobacterium group</taxon>
        <taxon>Rhizobium</taxon>
    </lineage>
</organism>
<evidence type="ECO:0000256" key="1">
    <source>
        <dbReference type="ARBA" id="ARBA00022679"/>
    </source>
</evidence>
<evidence type="ECO:0000259" key="3">
    <source>
        <dbReference type="PROSITE" id="PS51186"/>
    </source>
</evidence>
<dbReference type="Pfam" id="PF00583">
    <property type="entry name" value="Acetyltransf_1"/>
    <property type="match status" value="1"/>
</dbReference>